<gene>
    <name evidence="8" type="ORF">DFR86_02630</name>
</gene>
<keyword evidence="1" id="KW-0963">Cytoplasm</keyword>
<keyword evidence="2" id="KW-0808">Transferase</keyword>
<evidence type="ECO:0000256" key="6">
    <source>
        <dbReference type="ARBA" id="ARBA00022857"/>
    </source>
</evidence>
<dbReference type="PANTHER" id="PTHR20275">
    <property type="entry name" value="NAD KINASE"/>
    <property type="match status" value="1"/>
</dbReference>
<dbReference type="Gene3D" id="3.40.50.10330">
    <property type="entry name" value="Probable inorganic polyphosphate/atp-NAD kinase, domain 1"/>
    <property type="match status" value="1"/>
</dbReference>
<evidence type="ECO:0000256" key="5">
    <source>
        <dbReference type="ARBA" id="ARBA00022840"/>
    </source>
</evidence>
<evidence type="ECO:0000313" key="8">
    <source>
        <dbReference type="EMBL" id="AWR96551.1"/>
    </source>
</evidence>
<dbReference type="GO" id="GO:0003951">
    <property type="term" value="F:NAD+ kinase activity"/>
    <property type="evidence" value="ECO:0007669"/>
    <property type="project" value="InterPro"/>
</dbReference>
<dbReference type="KEGG" id="asul:DFR86_02630"/>
<dbReference type="InterPro" id="IPR017437">
    <property type="entry name" value="ATP-NAD_kinase_PpnK-typ_C"/>
</dbReference>
<dbReference type="GO" id="GO:0019674">
    <property type="term" value="P:NAD+ metabolic process"/>
    <property type="evidence" value="ECO:0007669"/>
    <property type="project" value="InterPro"/>
</dbReference>
<evidence type="ECO:0000256" key="1">
    <source>
        <dbReference type="ARBA" id="ARBA00022490"/>
    </source>
</evidence>
<dbReference type="Proteomes" id="UP000248410">
    <property type="component" value="Chromosome"/>
</dbReference>
<dbReference type="GeneID" id="36836829"/>
<dbReference type="GO" id="GO:0005524">
    <property type="term" value="F:ATP binding"/>
    <property type="evidence" value="ECO:0007669"/>
    <property type="project" value="UniProtKB-KW"/>
</dbReference>
<keyword evidence="6" id="KW-0521">NADP</keyword>
<evidence type="ECO:0000256" key="3">
    <source>
        <dbReference type="ARBA" id="ARBA00022741"/>
    </source>
</evidence>
<dbReference type="Pfam" id="PF20143">
    <property type="entry name" value="NAD_kinase_C"/>
    <property type="match status" value="1"/>
</dbReference>
<keyword evidence="7" id="KW-0520">NAD</keyword>
<evidence type="ECO:0000256" key="4">
    <source>
        <dbReference type="ARBA" id="ARBA00022777"/>
    </source>
</evidence>
<keyword evidence="3" id="KW-0547">Nucleotide-binding</keyword>
<dbReference type="SUPFAM" id="SSF111331">
    <property type="entry name" value="NAD kinase/diacylglycerol kinase-like"/>
    <property type="match status" value="1"/>
</dbReference>
<keyword evidence="9" id="KW-1185">Reference proteome</keyword>
<dbReference type="OrthoDB" id="77798at2157"/>
<protein>
    <submittedName>
        <fullName evidence="8">NAD(+) kinase</fullName>
    </submittedName>
</protein>
<dbReference type="Gene3D" id="2.60.200.30">
    <property type="entry name" value="Probable inorganic polyphosphate/atp-NAD kinase, domain 2"/>
    <property type="match status" value="1"/>
</dbReference>
<dbReference type="InterPro" id="IPR016064">
    <property type="entry name" value="NAD/diacylglycerol_kinase_sf"/>
</dbReference>
<reference evidence="8 9" key="1">
    <citation type="submission" date="2018-05" db="EMBL/GenBank/DDBJ databases">
        <title>Complete Genome Sequences of Extremely Thermoacidophilic, Metal-Mobilizing Type-Strain Members of the Archaeal Family Sulfolobaceae: Acidianus brierleyi DSM-1651T, Acidianus sulfidivorans DSM-18786T, Metallosphaera hakonensis DSM-7519T, and Metallosphaera prunae DSM-10039T.</title>
        <authorList>
            <person name="Counts J.A."/>
            <person name="Kelly R.M."/>
        </authorList>
    </citation>
    <scope>NUCLEOTIDE SEQUENCE [LARGE SCALE GENOMIC DNA]</scope>
    <source>
        <strain evidence="8 9">JP7</strain>
    </source>
</reference>
<dbReference type="EMBL" id="CP029288">
    <property type="protein sequence ID" value="AWR96551.1"/>
    <property type="molecule type" value="Genomic_DNA"/>
</dbReference>
<keyword evidence="4 8" id="KW-0418">Kinase</keyword>
<accession>A0A2U9IKK0</accession>
<dbReference type="Pfam" id="PF01513">
    <property type="entry name" value="NAD_kinase"/>
    <property type="match status" value="1"/>
</dbReference>
<organism evidence="8 9">
    <name type="scientific">Acidianus sulfidivorans JP7</name>
    <dbReference type="NCBI Taxonomy" id="619593"/>
    <lineage>
        <taxon>Archaea</taxon>
        <taxon>Thermoproteota</taxon>
        <taxon>Thermoprotei</taxon>
        <taxon>Sulfolobales</taxon>
        <taxon>Sulfolobaceae</taxon>
        <taxon>Acidianus</taxon>
    </lineage>
</organism>
<name>A0A2U9IKK0_9CREN</name>
<dbReference type="RefSeq" id="WP_110379441.1">
    <property type="nucleotide sequence ID" value="NZ_CP029288.2"/>
</dbReference>
<dbReference type="PANTHER" id="PTHR20275:SF43">
    <property type="entry name" value="BIFUNCTIONAL NADP PHOSPHATASE_NAD KINASE"/>
    <property type="match status" value="1"/>
</dbReference>
<evidence type="ECO:0000313" key="9">
    <source>
        <dbReference type="Proteomes" id="UP000248410"/>
    </source>
</evidence>
<dbReference type="GO" id="GO:0006741">
    <property type="term" value="P:NADP+ biosynthetic process"/>
    <property type="evidence" value="ECO:0007669"/>
    <property type="project" value="InterPro"/>
</dbReference>
<evidence type="ECO:0000256" key="7">
    <source>
        <dbReference type="ARBA" id="ARBA00023027"/>
    </source>
</evidence>
<proteinExistence type="predicted"/>
<dbReference type="InterPro" id="IPR017438">
    <property type="entry name" value="ATP-NAD_kinase_N"/>
</dbReference>
<dbReference type="InterPro" id="IPR002504">
    <property type="entry name" value="NADK"/>
</dbReference>
<keyword evidence="5" id="KW-0067">ATP-binding</keyword>
<dbReference type="AlphaFoldDB" id="A0A2U9IKK0"/>
<evidence type="ECO:0000256" key="2">
    <source>
        <dbReference type="ARBA" id="ARBA00022679"/>
    </source>
</evidence>
<sequence>MKIRIVNKPSQQVQEIIQEIIGVSKKLGYTIVTDEEPDIVMAVGGDGTLLKAIKLGKPVITVKAGRRGFLMDVEPNNISDALKRLKESKYSIEEYPMLEVKGDGFSSISFNEVGILADQPETIILDLSFLNTQISVEGDGILVSTPQGSTGWSLSATGNIIYGLKGIEIAFINPVLSPLKSIVLPFTEIYVTIRSKGYPQKVRVTSDGDIIETIPVNSKLVITESNKKGIIYRFYNTNQLRGVLCGSNCV</sequence>